<dbReference type="Pfam" id="PF01593">
    <property type="entry name" value="Amino_oxidase"/>
    <property type="match status" value="1"/>
</dbReference>
<evidence type="ECO:0000256" key="12">
    <source>
        <dbReference type="ARBA" id="ARBA00048448"/>
    </source>
</evidence>
<accession>A0AAD8DEQ3</accession>
<evidence type="ECO:0000256" key="4">
    <source>
        <dbReference type="ARBA" id="ARBA00022630"/>
    </source>
</evidence>
<feature type="binding site" evidence="13">
    <location>
        <position position="350"/>
    </location>
    <ligand>
        <name>substrate</name>
    </ligand>
</feature>
<dbReference type="InterPro" id="IPR002937">
    <property type="entry name" value="Amino_oxidase"/>
</dbReference>
<name>A0AAD8DEQ3_ACIOX</name>
<dbReference type="Proteomes" id="UP001230051">
    <property type="component" value="Unassembled WGS sequence"/>
</dbReference>
<proteinExistence type="inferred from homology"/>
<comment type="similarity">
    <text evidence="3 14">Belongs to the flavin monoamine oxidase family.</text>
</comment>
<dbReference type="Gene3D" id="1.10.405.10">
    <property type="entry name" value="Guanine Nucleotide Dissociation Inhibitor, domain 1"/>
    <property type="match status" value="1"/>
</dbReference>
<feature type="binding site" evidence="13">
    <location>
        <begin position="41"/>
        <end position="42"/>
    </location>
    <ligand>
        <name>FAD</name>
        <dbReference type="ChEBI" id="CHEBI:57692"/>
    </ligand>
</feature>
<evidence type="ECO:0000256" key="2">
    <source>
        <dbReference type="ARBA" id="ARBA00004362"/>
    </source>
</evidence>
<feature type="binding site" evidence="13">
    <location>
        <position position="434"/>
    </location>
    <ligand>
        <name>FAD</name>
        <dbReference type="ChEBI" id="CHEBI:57692"/>
    </ligand>
</feature>
<keyword evidence="17" id="KW-1185">Reference proteome</keyword>
<feature type="transmembrane region" description="Helical" evidence="14">
    <location>
        <begin position="498"/>
        <end position="521"/>
    </location>
</feature>
<sequence length="533" mass="59750">MDQRQKTPVDKKDVIIIGGGLSGLSAAKLLKEAGVSVVVLEARDRVGGRTLTVKGPQFQYVDLGGAYVGPTQNGILRLAKELGVQNYLVNEKEQLIHHVKGKTYPFRGAFPPMWNPIVYMDYNSLWRTLDDMGEEIPCDAPWSARHAVRWDNMTMKELIDQLCWTRAAKEFATLFVNVNVTSEPHEVSALWFLWYVKQCGGTKRIFSTSNGGQERKFVGGSGQISDRMARQLGDGVRLNQPAVRLTQSDTAVYVETLHGDKYEGAYVISAIPPGLSMNIHYDPPLPPVRNQLIQRVPMGSIIKCMMYYKQAFWRDKGYCGTMMIEDEESPISMTLDDTKPDGSCPCIMGFILARKARHLIHLSKDERKERVCQIYAQVLGTKEALHPVHYEEKDWCEEQYSGGCYSAYFPPGTFCQFSRVLREPFGRLYFAGTETATRWSGYMDGAVQAGERAAREVLHSMGKISKAEIWTEDPESQEVPSQPITASFLEEHLPSVPAFLTVMGVSTVLIATVTALGMAAFKKDLHLHLFNLI</sequence>
<evidence type="ECO:0000256" key="5">
    <source>
        <dbReference type="ARBA" id="ARBA00022692"/>
    </source>
</evidence>
<dbReference type="PANTHER" id="PTHR43563">
    <property type="entry name" value="AMINE OXIDASE"/>
    <property type="match status" value="1"/>
</dbReference>
<dbReference type="EC" id="1.4.3.-" evidence="14"/>
<dbReference type="InterPro" id="IPR050703">
    <property type="entry name" value="Flavin_MAO"/>
</dbReference>
<evidence type="ECO:0000313" key="17">
    <source>
        <dbReference type="Proteomes" id="UP001230051"/>
    </source>
</evidence>
<evidence type="ECO:0000313" key="16">
    <source>
        <dbReference type="EMBL" id="KAK1167334.1"/>
    </source>
</evidence>
<keyword evidence="5 14" id="KW-0812">Transmembrane</keyword>
<comment type="catalytic activity">
    <reaction evidence="12">
        <text>a secondary aliphatic amine + O2 + H2O = a primary amine + an aldehyde + H2O2</text>
        <dbReference type="Rhea" id="RHEA:26414"/>
        <dbReference type="ChEBI" id="CHEBI:15377"/>
        <dbReference type="ChEBI" id="CHEBI:15379"/>
        <dbReference type="ChEBI" id="CHEBI:16240"/>
        <dbReference type="ChEBI" id="CHEBI:17478"/>
        <dbReference type="ChEBI" id="CHEBI:58855"/>
        <dbReference type="ChEBI" id="CHEBI:65296"/>
        <dbReference type="EC" id="1.4.3.4"/>
    </reaction>
</comment>
<keyword evidence="4 14" id="KW-0285">Flavoprotein</keyword>
<evidence type="ECO:0000256" key="14">
    <source>
        <dbReference type="RuleBase" id="RU362067"/>
    </source>
</evidence>
<evidence type="ECO:0000256" key="10">
    <source>
        <dbReference type="ARBA" id="ARBA00023128"/>
    </source>
</evidence>
<dbReference type="GO" id="GO:0005741">
    <property type="term" value="C:mitochondrial outer membrane"/>
    <property type="evidence" value="ECO:0007669"/>
    <property type="project" value="UniProtKB-SubCell"/>
</dbReference>
<organism evidence="16 17">
    <name type="scientific">Acipenser oxyrinchus oxyrinchus</name>
    <dbReference type="NCBI Taxonomy" id="40147"/>
    <lineage>
        <taxon>Eukaryota</taxon>
        <taxon>Metazoa</taxon>
        <taxon>Chordata</taxon>
        <taxon>Craniata</taxon>
        <taxon>Vertebrata</taxon>
        <taxon>Euteleostomi</taxon>
        <taxon>Actinopterygii</taxon>
        <taxon>Chondrostei</taxon>
        <taxon>Acipenseriformes</taxon>
        <taxon>Acipenseridae</taxon>
        <taxon>Acipenser</taxon>
    </lineage>
</organism>
<reference evidence="16" key="1">
    <citation type="submission" date="2022-02" db="EMBL/GenBank/DDBJ databases">
        <title>Atlantic sturgeon de novo genome assembly.</title>
        <authorList>
            <person name="Stock M."/>
            <person name="Klopp C."/>
            <person name="Guiguen Y."/>
            <person name="Cabau C."/>
            <person name="Parinello H."/>
            <person name="Santidrian Yebra-Pimentel E."/>
            <person name="Kuhl H."/>
            <person name="Dirks R.P."/>
            <person name="Guessner J."/>
            <person name="Wuertz S."/>
            <person name="Du K."/>
            <person name="Schartl M."/>
        </authorList>
    </citation>
    <scope>NUCLEOTIDE SEQUENCE</scope>
    <source>
        <strain evidence="16">STURGEONOMICS-FGT-2020</strain>
        <tissue evidence="16">Whole blood</tissue>
    </source>
</reference>
<evidence type="ECO:0000256" key="3">
    <source>
        <dbReference type="ARBA" id="ARBA00005995"/>
    </source>
</evidence>
<evidence type="ECO:0000259" key="15">
    <source>
        <dbReference type="Pfam" id="PF01593"/>
    </source>
</evidence>
<keyword evidence="8 14" id="KW-1133">Transmembrane helix</keyword>
<keyword evidence="9 14" id="KW-0560">Oxidoreductase</keyword>
<evidence type="ECO:0000256" key="1">
    <source>
        <dbReference type="ARBA" id="ARBA00001974"/>
    </source>
</evidence>
<evidence type="ECO:0000256" key="11">
    <source>
        <dbReference type="ARBA" id="ARBA00023136"/>
    </source>
</evidence>
<dbReference type="PRINTS" id="PR00757">
    <property type="entry name" value="AMINEOXDASEF"/>
</dbReference>
<keyword evidence="10" id="KW-0496">Mitochondrion</keyword>
<dbReference type="Gene3D" id="3.50.50.60">
    <property type="entry name" value="FAD/NAD(P)-binding domain"/>
    <property type="match status" value="1"/>
</dbReference>
<dbReference type="GO" id="GO:0008131">
    <property type="term" value="F:primary methylamine oxidase activity"/>
    <property type="evidence" value="ECO:0007669"/>
    <property type="project" value="UniProtKB-ARBA"/>
</dbReference>
<dbReference type="GO" id="GO:0009308">
    <property type="term" value="P:amine metabolic process"/>
    <property type="evidence" value="ECO:0007669"/>
    <property type="project" value="UniProtKB-ARBA"/>
</dbReference>
<dbReference type="FunFam" id="1.10.405.10:FF:000005">
    <property type="entry name" value="Amine oxidase [flavin-containing]"/>
    <property type="match status" value="1"/>
</dbReference>
<feature type="binding site" evidence="13">
    <location>
        <position position="22"/>
    </location>
    <ligand>
        <name>FAD</name>
        <dbReference type="ChEBI" id="CHEBI:57692"/>
    </ligand>
</feature>
<dbReference type="SUPFAM" id="SSF54373">
    <property type="entry name" value="FAD-linked reductases, C-terminal domain"/>
    <property type="match status" value="1"/>
</dbReference>
<dbReference type="Gene3D" id="3.90.660.10">
    <property type="match status" value="1"/>
</dbReference>
<comment type="caution">
    <text evidence="16">The sequence shown here is derived from an EMBL/GenBank/DDBJ whole genome shotgun (WGS) entry which is preliminary data.</text>
</comment>
<evidence type="ECO:0000256" key="8">
    <source>
        <dbReference type="ARBA" id="ARBA00022989"/>
    </source>
</evidence>
<protein>
    <recommendedName>
        <fullName evidence="14">Amine oxidase</fullName>
        <ecNumber evidence="14">1.4.3.-</ecNumber>
    </recommendedName>
</protein>
<evidence type="ECO:0000256" key="6">
    <source>
        <dbReference type="ARBA" id="ARBA00022787"/>
    </source>
</evidence>
<dbReference type="GO" id="GO:0050660">
    <property type="term" value="F:flavin adenine dinucleotide binding"/>
    <property type="evidence" value="ECO:0007669"/>
    <property type="project" value="TreeGrafter"/>
</dbReference>
<evidence type="ECO:0000256" key="13">
    <source>
        <dbReference type="PIRSR" id="PIRSR601613-1"/>
    </source>
</evidence>
<dbReference type="GO" id="GO:0097621">
    <property type="term" value="F:monoamine oxidase activity"/>
    <property type="evidence" value="ECO:0007669"/>
    <property type="project" value="UniProtKB-EC"/>
</dbReference>
<keyword evidence="6" id="KW-1000">Mitochondrion outer membrane</keyword>
<comment type="cofactor">
    <cofactor evidence="1 14">
        <name>FAD</name>
        <dbReference type="ChEBI" id="CHEBI:57692"/>
    </cofactor>
</comment>
<dbReference type="PANTHER" id="PTHR43563:SF23">
    <property type="entry name" value="AMINE OXIDASE"/>
    <property type="match status" value="1"/>
</dbReference>
<evidence type="ECO:0000256" key="7">
    <source>
        <dbReference type="ARBA" id="ARBA00022827"/>
    </source>
</evidence>
<dbReference type="Gene3D" id="6.10.250.130">
    <property type="match status" value="1"/>
</dbReference>
<gene>
    <name evidence="16" type="primary">MAOA</name>
    <name evidence="16" type="ORF">AOXY_G12060</name>
</gene>
<evidence type="ECO:0000256" key="9">
    <source>
        <dbReference type="ARBA" id="ARBA00023002"/>
    </source>
</evidence>
<dbReference type="InterPro" id="IPR036188">
    <property type="entry name" value="FAD/NAD-bd_sf"/>
</dbReference>
<comment type="subcellular location">
    <subcellularLocation>
        <location evidence="2">Mitochondrion outer membrane</location>
        <topology evidence="2">Single-pass type IV membrane protein</topology>
        <orientation evidence="2">Cytoplasmic side</orientation>
    </subcellularLocation>
</comment>
<dbReference type="EMBL" id="JAGXEW010000010">
    <property type="protein sequence ID" value="KAK1167334.1"/>
    <property type="molecule type" value="Genomic_DNA"/>
</dbReference>
<keyword evidence="11 14" id="KW-0472">Membrane</keyword>
<dbReference type="InterPro" id="IPR001613">
    <property type="entry name" value="Flavin_amine_oxidase"/>
</dbReference>
<dbReference type="AlphaFoldDB" id="A0AAD8DEQ3"/>
<dbReference type="SUPFAM" id="SSF51905">
    <property type="entry name" value="FAD/NAD(P)-binding domain"/>
    <property type="match status" value="1"/>
</dbReference>
<feature type="domain" description="Amine oxidase" evidence="15">
    <location>
        <begin position="21"/>
        <end position="458"/>
    </location>
</feature>
<keyword evidence="7 14" id="KW-0274">FAD</keyword>